<dbReference type="Proteomes" id="UP001391051">
    <property type="component" value="Unassembled WGS sequence"/>
</dbReference>
<accession>A0ABR1QG34</accession>
<proteinExistence type="predicted"/>
<evidence type="ECO:0000313" key="2">
    <source>
        <dbReference type="Proteomes" id="UP001391051"/>
    </source>
</evidence>
<name>A0ABR1QG34_9PEZI</name>
<comment type="caution">
    <text evidence="1">The sequence shown here is derived from an EMBL/GenBank/DDBJ whole genome shotgun (WGS) entry which is preliminary data.</text>
</comment>
<sequence length="150" mass="15730">MGCMLSGMLPDAYRFARDDPHATTPTRRLDVGVDLPLWFRAVGLLPAGGPWSHNPDLARSLDEHVGPHYTLGQGMVEDRPPRAFSDSGEGLSGAVFLAILGPQGRLWFICAGGLVASGSDAGNTPDRHKARAPAAELAAAAHLSPVSPAK</sequence>
<reference evidence="1 2" key="1">
    <citation type="submission" date="2023-01" db="EMBL/GenBank/DDBJ databases">
        <title>Analysis of 21 Apiospora genomes using comparative genomics revels a genus with tremendous synthesis potential of carbohydrate active enzymes and secondary metabolites.</title>
        <authorList>
            <person name="Sorensen T."/>
        </authorList>
    </citation>
    <scope>NUCLEOTIDE SEQUENCE [LARGE SCALE GENOMIC DNA]</scope>
    <source>
        <strain evidence="1 2">CBS 24483</strain>
    </source>
</reference>
<dbReference type="GeneID" id="92074209"/>
<protein>
    <submittedName>
        <fullName evidence="1">Uncharacterized protein</fullName>
    </submittedName>
</protein>
<evidence type="ECO:0000313" key="1">
    <source>
        <dbReference type="EMBL" id="KAK7955703.1"/>
    </source>
</evidence>
<gene>
    <name evidence="1" type="ORF">PG986_004925</name>
</gene>
<keyword evidence="2" id="KW-1185">Reference proteome</keyword>
<dbReference type="EMBL" id="JAQQWE010000004">
    <property type="protein sequence ID" value="KAK7955703.1"/>
    <property type="molecule type" value="Genomic_DNA"/>
</dbReference>
<dbReference type="RefSeq" id="XP_066701009.1">
    <property type="nucleotide sequence ID" value="XM_066841147.1"/>
</dbReference>
<organism evidence="1 2">
    <name type="scientific">Apiospora aurea</name>
    <dbReference type="NCBI Taxonomy" id="335848"/>
    <lineage>
        <taxon>Eukaryota</taxon>
        <taxon>Fungi</taxon>
        <taxon>Dikarya</taxon>
        <taxon>Ascomycota</taxon>
        <taxon>Pezizomycotina</taxon>
        <taxon>Sordariomycetes</taxon>
        <taxon>Xylariomycetidae</taxon>
        <taxon>Amphisphaeriales</taxon>
        <taxon>Apiosporaceae</taxon>
        <taxon>Apiospora</taxon>
    </lineage>
</organism>